<sequence>MTFDHDDAGAASGLPEDDDIDVAGGAFEDDIDPDLDSELGDAAIDLEDELDVDDDDDDDDDGEDDDDSDDDDSSDDDDDEDAPKKKKAKSKKRKGSDEDEEIEHPNTPIPTKKKMRAALDKAFAGQDDIDDRLLDLFTNHAIALLEANRLMNLTAIIEPEEIAVKHYLDSWRVTRMIPLVARRILDLGSGGGFPGLPVAMAEPDCSMILCEAIGKKAKFLEEVVAKLGLKNVRVEHMKAEDYLATERVDLVLIRAVSSVRENVRTLRKVRHSVKDVVMLKGNSWGREVRAAEREAERLGFKLDTVMEHELPEEMGKRALVVYRAPGGDGL</sequence>
<name>A0A518ET68_9BACT</name>
<feature type="binding site" evidence="6">
    <location>
        <position position="193"/>
    </location>
    <ligand>
        <name>S-adenosyl-L-methionine</name>
        <dbReference type="ChEBI" id="CHEBI:59789"/>
    </ligand>
</feature>
<dbReference type="GO" id="GO:0005829">
    <property type="term" value="C:cytosol"/>
    <property type="evidence" value="ECO:0007669"/>
    <property type="project" value="TreeGrafter"/>
</dbReference>
<feature type="compositionally biased region" description="Basic residues" evidence="7">
    <location>
        <begin position="84"/>
        <end position="94"/>
    </location>
</feature>
<evidence type="ECO:0000256" key="5">
    <source>
        <dbReference type="ARBA" id="ARBA00022691"/>
    </source>
</evidence>
<keyword evidence="9" id="KW-1185">Reference proteome</keyword>
<dbReference type="EMBL" id="CP036434">
    <property type="protein sequence ID" value="QDV07278.1"/>
    <property type="molecule type" value="Genomic_DNA"/>
</dbReference>
<evidence type="ECO:0000256" key="6">
    <source>
        <dbReference type="HAMAP-Rule" id="MF_00074"/>
    </source>
</evidence>
<dbReference type="AlphaFoldDB" id="A0A518ET68"/>
<comment type="function">
    <text evidence="6">Specifically methylates the N7 position of a guanine in 16S rRNA.</text>
</comment>
<dbReference type="CDD" id="cd02440">
    <property type="entry name" value="AdoMet_MTases"/>
    <property type="match status" value="1"/>
</dbReference>
<feature type="binding site" evidence="6">
    <location>
        <position position="188"/>
    </location>
    <ligand>
        <name>S-adenosyl-L-methionine</name>
        <dbReference type="ChEBI" id="CHEBI:59789"/>
    </ligand>
</feature>
<feature type="compositionally biased region" description="Acidic residues" evidence="7">
    <location>
        <begin position="15"/>
        <end position="81"/>
    </location>
</feature>
<dbReference type="PANTHER" id="PTHR31760">
    <property type="entry name" value="S-ADENOSYL-L-METHIONINE-DEPENDENT METHYLTRANSFERASES SUPERFAMILY PROTEIN"/>
    <property type="match status" value="1"/>
</dbReference>
<evidence type="ECO:0000256" key="4">
    <source>
        <dbReference type="ARBA" id="ARBA00022679"/>
    </source>
</evidence>
<comment type="caution">
    <text evidence="6">Lacks conserved residue(s) required for the propagation of feature annotation.</text>
</comment>
<evidence type="ECO:0000256" key="3">
    <source>
        <dbReference type="ARBA" id="ARBA00022603"/>
    </source>
</evidence>
<dbReference type="Pfam" id="PF02527">
    <property type="entry name" value="GidB"/>
    <property type="match status" value="1"/>
</dbReference>
<dbReference type="NCBIfam" id="TIGR00138">
    <property type="entry name" value="rsmG_gidB"/>
    <property type="match status" value="1"/>
</dbReference>
<dbReference type="SUPFAM" id="SSF53335">
    <property type="entry name" value="S-adenosyl-L-methionine-dependent methyltransferases"/>
    <property type="match status" value="1"/>
</dbReference>
<dbReference type="InterPro" id="IPR029063">
    <property type="entry name" value="SAM-dependent_MTases_sf"/>
</dbReference>
<dbReference type="OrthoDB" id="9808773at2"/>
<evidence type="ECO:0000313" key="9">
    <source>
        <dbReference type="Proteomes" id="UP000320390"/>
    </source>
</evidence>
<feature type="region of interest" description="Disordered" evidence="7">
    <location>
        <begin position="1"/>
        <end position="113"/>
    </location>
</feature>
<dbReference type="GO" id="GO:0070043">
    <property type="term" value="F:rRNA (guanine-N7-)-methyltransferase activity"/>
    <property type="evidence" value="ECO:0007669"/>
    <property type="project" value="UniProtKB-UniRule"/>
</dbReference>
<organism evidence="8 9">
    <name type="scientific">Saltatorellus ferox</name>
    <dbReference type="NCBI Taxonomy" id="2528018"/>
    <lineage>
        <taxon>Bacteria</taxon>
        <taxon>Pseudomonadati</taxon>
        <taxon>Planctomycetota</taxon>
        <taxon>Planctomycetia</taxon>
        <taxon>Planctomycetia incertae sedis</taxon>
        <taxon>Saltatorellus</taxon>
    </lineage>
</organism>
<dbReference type="Gene3D" id="3.40.50.150">
    <property type="entry name" value="Vaccinia Virus protein VP39"/>
    <property type="match status" value="1"/>
</dbReference>
<evidence type="ECO:0000256" key="1">
    <source>
        <dbReference type="ARBA" id="ARBA00022490"/>
    </source>
</evidence>
<keyword evidence="5 6" id="KW-0949">S-adenosyl-L-methionine</keyword>
<protein>
    <recommendedName>
        <fullName evidence="6">Ribosomal RNA small subunit methyltransferase G</fullName>
        <ecNumber evidence="6">2.1.1.-</ecNumber>
    </recommendedName>
    <alternativeName>
        <fullName evidence="6">16S rRNA 7-methylguanosine methyltransferase</fullName>
        <shortName evidence="6">16S rRNA m7G methyltransferase</shortName>
    </alternativeName>
</protein>
<dbReference type="EC" id="2.1.1.-" evidence="6"/>
<comment type="similarity">
    <text evidence="6">Belongs to the methyltransferase superfamily. RNA methyltransferase RsmG family.</text>
</comment>
<accession>A0A518ET68</accession>
<dbReference type="RefSeq" id="WP_145198193.1">
    <property type="nucleotide sequence ID" value="NZ_CP036434.1"/>
</dbReference>
<dbReference type="InterPro" id="IPR003682">
    <property type="entry name" value="rRNA_ssu_MeTfrase_G"/>
</dbReference>
<reference evidence="8 9" key="1">
    <citation type="submission" date="2019-02" db="EMBL/GenBank/DDBJ databases">
        <title>Deep-cultivation of Planctomycetes and their phenomic and genomic characterization uncovers novel biology.</title>
        <authorList>
            <person name="Wiegand S."/>
            <person name="Jogler M."/>
            <person name="Boedeker C."/>
            <person name="Pinto D."/>
            <person name="Vollmers J."/>
            <person name="Rivas-Marin E."/>
            <person name="Kohn T."/>
            <person name="Peeters S.H."/>
            <person name="Heuer A."/>
            <person name="Rast P."/>
            <person name="Oberbeckmann S."/>
            <person name="Bunk B."/>
            <person name="Jeske O."/>
            <person name="Meyerdierks A."/>
            <person name="Storesund J.E."/>
            <person name="Kallscheuer N."/>
            <person name="Luecker S."/>
            <person name="Lage O.M."/>
            <person name="Pohl T."/>
            <person name="Merkel B.J."/>
            <person name="Hornburger P."/>
            <person name="Mueller R.-W."/>
            <person name="Bruemmer F."/>
            <person name="Labrenz M."/>
            <person name="Spormann A.M."/>
            <person name="Op den Camp H."/>
            <person name="Overmann J."/>
            <person name="Amann R."/>
            <person name="Jetten M.S.M."/>
            <person name="Mascher T."/>
            <person name="Medema M.H."/>
            <person name="Devos D.P."/>
            <person name="Kaster A.-K."/>
            <person name="Ovreas L."/>
            <person name="Rohde M."/>
            <person name="Galperin M.Y."/>
            <person name="Jogler C."/>
        </authorList>
    </citation>
    <scope>NUCLEOTIDE SEQUENCE [LARGE SCALE GENOMIC DNA]</scope>
    <source>
        <strain evidence="8 9">Poly30</strain>
    </source>
</reference>
<evidence type="ECO:0000256" key="7">
    <source>
        <dbReference type="SAM" id="MobiDB-lite"/>
    </source>
</evidence>
<proteinExistence type="inferred from homology"/>
<feature type="binding site" evidence="6">
    <location>
        <position position="254"/>
    </location>
    <ligand>
        <name>S-adenosyl-L-methionine</name>
        <dbReference type="ChEBI" id="CHEBI:59789"/>
    </ligand>
</feature>
<dbReference type="Proteomes" id="UP000320390">
    <property type="component" value="Chromosome"/>
</dbReference>
<dbReference type="PANTHER" id="PTHR31760:SF0">
    <property type="entry name" value="S-ADENOSYL-L-METHIONINE-DEPENDENT METHYLTRANSFERASES SUPERFAMILY PROTEIN"/>
    <property type="match status" value="1"/>
</dbReference>
<evidence type="ECO:0000256" key="2">
    <source>
        <dbReference type="ARBA" id="ARBA00022552"/>
    </source>
</evidence>
<keyword evidence="1 6" id="KW-0963">Cytoplasm</keyword>
<dbReference type="HAMAP" id="MF_00074">
    <property type="entry name" value="16SrRNA_methyltr_G"/>
    <property type="match status" value="1"/>
</dbReference>
<gene>
    <name evidence="8" type="primary">rsmG_1</name>
    <name evidence="6" type="synonym">rsmG</name>
    <name evidence="8" type="ORF">Poly30_27990</name>
</gene>
<feature type="binding site" evidence="6">
    <location>
        <begin position="239"/>
        <end position="240"/>
    </location>
    <ligand>
        <name>S-adenosyl-L-methionine</name>
        <dbReference type="ChEBI" id="CHEBI:59789"/>
    </ligand>
</feature>
<evidence type="ECO:0000313" key="8">
    <source>
        <dbReference type="EMBL" id="QDV07278.1"/>
    </source>
</evidence>
<keyword evidence="2 6" id="KW-0698">rRNA processing</keyword>
<comment type="subcellular location">
    <subcellularLocation>
        <location evidence="6">Cytoplasm</location>
    </subcellularLocation>
</comment>
<keyword evidence="3 6" id="KW-0489">Methyltransferase</keyword>
<keyword evidence="4 6" id="KW-0808">Transferase</keyword>